<protein>
    <submittedName>
        <fullName evidence="2">Uncharacterized protein</fullName>
    </submittedName>
</protein>
<dbReference type="EMBL" id="BQFW01000006">
    <property type="protein sequence ID" value="GJJ72402.1"/>
    <property type="molecule type" value="Genomic_DNA"/>
</dbReference>
<name>A0A9P3H974_9FUNG</name>
<sequence length="430" mass="46543">MLEMPTTSLPISHSFLHSSLLKAMDPFKSTAPSKVALRTLAMAVNFLCPALSPSKERSTVLASSFLSHPPNRRSHSAFFRVSIPSLWTLLILLSFASMSILSLGSEAAPAKKGNKTPDKQIKIMDVSMSPKAAPLQLQIEAQAEGKQKLAFLPTVGPGLDFYYLNYRSSYVAGENKIDFWMLTPKGAQPPRSASLELMDEFGKVRLAVLVPEGTEVPQNLAKKNEPFLWKSWQIPKALDADFDFSEKFRVVLKTSDAPRVATLTDLPTVMYPGGASVAAAGNGQNNPKNRKRFELLEFLVKGKNKHVNALDNANTVNSASTAAMDNSGFLVQDRQFRIKGLQANPGGKPNAAKMYINSVAPLPPTPDRAANNNVGGAKTGFGSDVKLTPSDAEKTQSVPSLAVRLQIRHRVTLALLVVLASSTALMCTLL</sequence>
<reference evidence="2" key="2">
    <citation type="journal article" date="2022" name="Microbiol. Resour. Announc.">
        <title>Whole-Genome Sequence of Entomortierella parvispora E1425, a Mucoromycotan Fungus Associated with Burkholderiaceae-Related Endosymbiotic Bacteria.</title>
        <authorList>
            <person name="Herlambang A."/>
            <person name="Guo Y."/>
            <person name="Takashima Y."/>
            <person name="Narisawa K."/>
            <person name="Ohta H."/>
            <person name="Nishizawa T."/>
        </authorList>
    </citation>
    <scope>NUCLEOTIDE SEQUENCE</scope>
    <source>
        <strain evidence="2">E1425</strain>
    </source>
</reference>
<accession>A0A9P3H974</accession>
<proteinExistence type="predicted"/>
<reference evidence="2" key="1">
    <citation type="submission" date="2021-11" db="EMBL/GenBank/DDBJ databases">
        <authorList>
            <person name="Herlambang A."/>
            <person name="Guo Y."/>
            <person name="Takashima Y."/>
            <person name="Nishizawa T."/>
        </authorList>
    </citation>
    <scope>NUCLEOTIDE SEQUENCE</scope>
    <source>
        <strain evidence="2">E1425</strain>
    </source>
</reference>
<keyword evidence="3" id="KW-1185">Reference proteome</keyword>
<dbReference type="OrthoDB" id="2350344at2759"/>
<gene>
    <name evidence="2" type="ORF">EMPS_04759</name>
</gene>
<evidence type="ECO:0000313" key="3">
    <source>
        <dbReference type="Proteomes" id="UP000827284"/>
    </source>
</evidence>
<dbReference type="Proteomes" id="UP000827284">
    <property type="component" value="Unassembled WGS sequence"/>
</dbReference>
<evidence type="ECO:0000313" key="2">
    <source>
        <dbReference type="EMBL" id="GJJ72402.1"/>
    </source>
</evidence>
<feature type="region of interest" description="Disordered" evidence="1">
    <location>
        <begin position="373"/>
        <end position="393"/>
    </location>
</feature>
<organism evidence="2 3">
    <name type="scientific">Entomortierella parvispora</name>
    <dbReference type="NCBI Taxonomy" id="205924"/>
    <lineage>
        <taxon>Eukaryota</taxon>
        <taxon>Fungi</taxon>
        <taxon>Fungi incertae sedis</taxon>
        <taxon>Mucoromycota</taxon>
        <taxon>Mortierellomycotina</taxon>
        <taxon>Mortierellomycetes</taxon>
        <taxon>Mortierellales</taxon>
        <taxon>Mortierellaceae</taxon>
        <taxon>Entomortierella</taxon>
    </lineage>
</organism>
<comment type="caution">
    <text evidence="2">The sequence shown here is derived from an EMBL/GenBank/DDBJ whole genome shotgun (WGS) entry which is preliminary data.</text>
</comment>
<evidence type="ECO:0000256" key="1">
    <source>
        <dbReference type="SAM" id="MobiDB-lite"/>
    </source>
</evidence>
<dbReference type="AlphaFoldDB" id="A0A9P3H974"/>